<dbReference type="Proteomes" id="UP001314205">
    <property type="component" value="Unassembled WGS sequence"/>
</dbReference>
<evidence type="ECO:0000256" key="4">
    <source>
        <dbReference type="ARBA" id="ARBA00023136"/>
    </source>
</evidence>
<feature type="transmembrane region" description="Helical" evidence="6">
    <location>
        <begin position="392"/>
        <end position="412"/>
    </location>
</feature>
<dbReference type="InterPro" id="IPR003663">
    <property type="entry name" value="Sugar/inositol_transpt"/>
</dbReference>
<feature type="transmembrane region" description="Helical" evidence="6">
    <location>
        <begin position="138"/>
        <end position="158"/>
    </location>
</feature>
<name>A0AAV1M4F0_9NEOP</name>
<feature type="transmembrane region" description="Helical" evidence="6">
    <location>
        <begin position="12"/>
        <end position="31"/>
    </location>
</feature>
<dbReference type="Gene3D" id="1.20.1250.20">
    <property type="entry name" value="MFS general substrate transporter like domains"/>
    <property type="match status" value="1"/>
</dbReference>
<feature type="transmembrane region" description="Helical" evidence="6">
    <location>
        <begin position="418"/>
        <end position="441"/>
    </location>
</feature>
<dbReference type="InterPro" id="IPR020846">
    <property type="entry name" value="MFS_dom"/>
</dbReference>
<keyword evidence="5" id="KW-0325">Glycoprotein</keyword>
<keyword evidence="4 6" id="KW-0472">Membrane</keyword>
<dbReference type="PANTHER" id="PTHR48021">
    <property type="match status" value="1"/>
</dbReference>
<evidence type="ECO:0000256" key="6">
    <source>
        <dbReference type="SAM" id="Phobius"/>
    </source>
</evidence>
<accession>A0AAV1M4F0</accession>
<keyword evidence="3 6" id="KW-1133">Transmembrane helix</keyword>
<protein>
    <recommendedName>
        <fullName evidence="7">Major facilitator superfamily (MFS) profile domain-containing protein</fullName>
    </recommendedName>
</protein>
<dbReference type="InterPro" id="IPR036259">
    <property type="entry name" value="MFS_trans_sf"/>
</dbReference>
<feature type="domain" description="Major facilitator superfamily (MFS) profile" evidence="7">
    <location>
        <begin position="8"/>
        <end position="447"/>
    </location>
</feature>
<dbReference type="InterPro" id="IPR050549">
    <property type="entry name" value="MFS_Trehalose_Transporter"/>
</dbReference>
<reference evidence="8 9" key="1">
    <citation type="submission" date="2023-11" db="EMBL/GenBank/DDBJ databases">
        <authorList>
            <person name="Hedman E."/>
            <person name="Englund M."/>
            <person name="Stromberg M."/>
            <person name="Nyberg Akerstrom W."/>
            <person name="Nylinder S."/>
            <person name="Jareborg N."/>
            <person name="Kallberg Y."/>
            <person name="Kronander E."/>
        </authorList>
    </citation>
    <scope>NUCLEOTIDE SEQUENCE [LARGE SCALE GENOMIC DNA]</scope>
</reference>
<feature type="transmembrane region" description="Helical" evidence="6">
    <location>
        <begin position="164"/>
        <end position="186"/>
    </location>
</feature>
<evidence type="ECO:0000256" key="5">
    <source>
        <dbReference type="ARBA" id="ARBA00023180"/>
    </source>
</evidence>
<organism evidence="8 9">
    <name type="scientific">Parnassius mnemosyne</name>
    <name type="common">clouded apollo</name>
    <dbReference type="NCBI Taxonomy" id="213953"/>
    <lineage>
        <taxon>Eukaryota</taxon>
        <taxon>Metazoa</taxon>
        <taxon>Ecdysozoa</taxon>
        <taxon>Arthropoda</taxon>
        <taxon>Hexapoda</taxon>
        <taxon>Insecta</taxon>
        <taxon>Pterygota</taxon>
        <taxon>Neoptera</taxon>
        <taxon>Endopterygota</taxon>
        <taxon>Lepidoptera</taxon>
        <taxon>Glossata</taxon>
        <taxon>Ditrysia</taxon>
        <taxon>Papilionoidea</taxon>
        <taxon>Papilionidae</taxon>
        <taxon>Parnassiinae</taxon>
        <taxon>Parnassini</taxon>
        <taxon>Parnassius</taxon>
        <taxon>Driopa</taxon>
    </lineage>
</organism>
<evidence type="ECO:0000256" key="1">
    <source>
        <dbReference type="ARBA" id="ARBA00004141"/>
    </source>
</evidence>
<feature type="transmembrane region" description="Helical" evidence="6">
    <location>
        <begin position="324"/>
        <end position="347"/>
    </location>
</feature>
<dbReference type="Pfam" id="PF00083">
    <property type="entry name" value="Sugar_tr"/>
    <property type="match status" value="1"/>
</dbReference>
<feature type="transmembrane region" description="Helical" evidence="6">
    <location>
        <begin position="255"/>
        <end position="272"/>
    </location>
</feature>
<keyword evidence="2 6" id="KW-0812">Transmembrane</keyword>
<evidence type="ECO:0000256" key="2">
    <source>
        <dbReference type="ARBA" id="ARBA00022692"/>
    </source>
</evidence>
<feature type="transmembrane region" description="Helical" evidence="6">
    <location>
        <begin position="51"/>
        <end position="72"/>
    </location>
</feature>
<proteinExistence type="predicted"/>
<dbReference type="GO" id="GO:0016020">
    <property type="term" value="C:membrane"/>
    <property type="evidence" value="ECO:0007669"/>
    <property type="project" value="UniProtKB-SubCell"/>
</dbReference>
<dbReference type="InterPro" id="IPR005828">
    <property type="entry name" value="MFS_sugar_transport-like"/>
</dbReference>
<dbReference type="AlphaFoldDB" id="A0AAV1M4F0"/>
<feature type="transmembrane region" description="Helical" evidence="6">
    <location>
        <begin position="106"/>
        <end position="126"/>
    </location>
</feature>
<comment type="subcellular location">
    <subcellularLocation>
        <location evidence="1">Membrane</location>
        <topology evidence="1">Multi-pass membrane protein</topology>
    </subcellularLocation>
</comment>
<comment type="caution">
    <text evidence="8">The sequence shown here is derived from an EMBL/GenBank/DDBJ whole genome shotgun (WGS) entry which is preliminary data.</text>
</comment>
<feature type="transmembrane region" description="Helical" evidence="6">
    <location>
        <begin position="295"/>
        <end position="317"/>
    </location>
</feature>
<dbReference type="PRINTS" id="PR00171">
    <property type="entry name" value="SUGRTRNSPORT"/>
</dbReference>
<dbReference type="EMBL" id="CAVLGL010000126">
    <property type="protein sequence ID" value="CAK1601262.1"/>
    <property type="molecule type" value="Genomic_DNA"/>
</dbReference>
<keyword evidence="9" id="KW-1185">Reference proteome</keyword>
<dbReference type="PROSITE" id="PS50850">
    <property type="entry name" value="MFS"/>
    <property type="match status" value="1"/>
</dbReference>
<evidence type="ECO:0000313" key="8">
    <source>
        <dbReference type="EMBL" id="CAK1601262.1"/>
    </source>
</evidence>
<evidence type="ECO:0000256" key="3">
    <source>
        <dbReference type="ARBA" id="ARBA00022989"/>
    </source>
</evidence>
<dbReference type="SUPFAM" id="SSF103473">
    <property type="entry name" value="MFS general substrate transporter"/>
    <property type="match status" value="1"/>
</dbReference>
<gene>
    <name evidence="8" type="ORF">PARMNEM_LOCUS19923</name>
</gene>
<dbReference type="GO" id="GO:0022857">
    <property type="term" value="F:transmembrane transporter activity"/>
    <property type="evidence" value="ECO:0007669"/>
    <property type="project" value="InterPro"/>
</dbReference>
<dbReference type="PANTHER" id="PTHR48021:SF1">
    <property type="entry name" value="GH07001P-RELATED"/>
    <property type="match status" value="1"/>
</dbReference>
<feature type="transmembrane region" description="Helical" evidence="6">
    <location>
        <begin position="84"/>
        <end position="100"/>
    </location>
</feature>
<evidence type="ECO:0000313" key="9">
    <source>
        <dbReference type="Proteomes" id="UP001314205"/>
    </source>
</evidence>
<evidence type="ECO:0000259" key="7">
    <source>
        <dbReference type="PROSITE" id="PS50850"/>
    </source>
</evidence>
<feature type="transmembrane region" description="Helical" evidence="6">
    <location>
        <begin position="353"/>
        <end position="380"/>
    </location>
</feature>
<sequence>MIRVQTLRQLTIRIGLTVCSISEGFIFGQMSGMVDALRGANSEIALSEDDISWIASTINATCIFGFAIAGLITEKVGRRRAISLLNVPMLVTWIMIYYATDFRTFIISRFIVGVSFGGMLLLTYVAMAEYTPPGQRAIYVNLVSAVGPSIGTTLGHVLSISLHWRMVAMIGIIPTGLSVLLPCFWVESPSWLASKGRFDECETAFRKLHGRHEASESELALLLNLEKVKQEDFSPNKQFMLSIIEKITAALKQRYFWKIIMLSVVICVYRVAGGKILYCTMGITMLQEMTGSSNILLFTLLVDGFIIIGSILPSFLLKKMKMRTLLFSFGLISNVALIILSICLYFIPKTNSYFTWICSSILAFYFIAVYSGPYAVLEILLSEIFPLELKPYCVFALGSFAGFAQFLCIKLAPNMFALMGYHGVFLLNSTIVFLCLGYLWVFMPETKGRTLQEIELYFKRSTSTENKNCAQSEAFLSRGHAISKEFKLNNTLDTA</sequence>